<dbReference type="GeneID" id="3791804"/>
<protein>
    <submittedName>
        <fullName evidence="3">Uncharacterized protein</fullName>
    </submittedName>
</protein>
<accession>A0A078K732</accession>
<name>A0A078K732_PLAYE</name>
<reference evidence="4" key="3">
    <citation type="submission" date="2014-05" db="EMBL/GenBank/DDBJ databases">
        <authorList>
            <person name="Aslett M.A."/>
            <person name="De Silva N."/>
        </authorList>
    </citation>
    <scope>NUCLEOTIDE SEQUENCE</scope>
    <source>
        <strain evidence="4">17X</strain>
    </source>
</reference>
<dbReference type="Proteomes" id="UP000072874">
    <property type="component" value="Chromosome 9"/>
</dbReference>
<evidence type="ECO:0000313" key="5">
    <source>
        <dbReference type="Proteomes" id="UP000072874"/>
    </source>
</evidence>
<dbReference type="EMBL" id="LM993663">
    <property type="protein sequence ID" value="VTZ78248.1"/>
    <property type="molecule type" value="Genomic_DNA"/>
</dbReference>
<feature type="coiled-coil region" evidence="1">
    <location>
        <begin position="349"/>
        <end position="382"/>
    </location>
</feature>
<evidence type="ECO:0000313" key="3">
    <source>
        <dbReference type="EMBL" id="CDU17831.1"/>
    </source>
</evidence>
<dbReference type="Proteomes" id="UP000072904">
    <property type="component" value="Chromosome 9"/>
</dbReference>
<feature type="region of interest" description="Disordered" evidence="2">
    <location>
        <begin position="219"/>
        <end position="271"/>
    </location>
</feature>
<dbReference type="RefSeq" id="XP_726468.1">
    <property type="nucleotide sequence ID" value="XM_721375.1"/>
</dbReference>
<reference evidence="5 6" key="1">
    <citation type="journal article" date="2014" name="BMC Biol.">
        <title>A comprehensive evaluation of rodent malaria parasite genomes and gene expression.</title>
        <authorList>
            <person name="Otto T.D."/>
            <person name="Bohme U."/>
            <person name="Jackson A.P."/>
            <person name="Hunt M."/>
            <person name="Franke-Fayard B."/>
            <person name="Hoeijmakers W.A."/>
            <person name="Religa A.A."/>
            <person name="Robertson L."/>
            <person name="Sanders M."/>
            <person name="Ogun S.A."/>
            <person name="Cunningham D."/>
            <person name="Erhart A."/>
            <person name="Billker O."/>
            <person name="Khan S.M."/>
            <person name="Stunnenberg H.G."/>
            <person name="Langhorne J."/>
            <person name="Holder A.A."/>
            <person name="Waters A.P."/>
            <person name="Newbold C.I."/>
            <person name="Pain A."/>
            <person name="Berriman M."/>
            <person name="Janse C.J."/>
        </authorList>
    </citation>
    <scope>NUCLEOTIDE SEQUENCE [LARGE SCALE GENOMIC DNA]</scope>
    <source>
        <strain evidence="4 5">17X</strain>
        <strain evidence="3 6">YM</strain>
    </source>
</reference>
<dbReference type="AlphaFoldDB" id="A0A078K732"/>
<dbReference type="OrthoDB" id="372030at2759"/>
<dbReference type="KEGG" id="pyo:PY17X_0905600"/>
<proteinExistence type="predicted"/>
<dbReference type="VEuPathDB" id="PlasmoDB:PYYM_0905100"/>
<keyword evidence="1" id="KW-0175">Coiled coil</keyword>
<gene>
    <name evidence="4" type="ORF">PY17X_0905600</name>
    <name evidence="3" type="ORF">PYYM_0905100</name>
</gene>
<reference evidence="3" key="2">
    <citation type="submission" date="2014-05" db="EMBL/GenBank/DDBJ databases">
        <authorList>
            <person name="Aslett A.Martin."/>
            <person name="De Silva Nishadi"/>
        </authorList>
    </citation>
    <scope>NUCLEOTIDE SEQUENCE</scope>
    <source>
        <strain evidence="3">YM</strain>
    </source>
</reference>
<dbReference type="OMA" id="KYNINIM"/>
<dbReference type="VEuPathDB" id="PlasmoDB:PY00722"/>
<evidence type="ECO:0000313" key="4">
    <source>
        <dbReference type="EMBL" id="VTZ78248.1"/>
    </source>
</evidence>
<dbReference type="VEuPathDB" id="PlasmoDB:PY17X_0905600"/>
<organism evidence="3 6">
    <name type="scientific">Plasmodium yoelii</name>
    <dbReference type="NCBI Taxonomy" id="5861"/>
    <lineage>
        <taxon>Eukaryota</taxon>
        <taxon>Sar</taxon>
        <taxon>Alveolata</taxon>
        <taxon>Apicomplexa</taxon>
        <taxon>Aconoidasida</taxon>
        <taxon>Haemosporida</taxon>
        <taxon>Plasmodiidae</taxon>
        <taxon>Plasmodium</taxon>
        <taxon>Plasmodium (Vinckeia)</taxon>
    </lineage>
</organism>
<evidence type="ECO:0000256" key="1">
    <source>
        <dbReference type="SAM" id="Coils"/>
    </source>
</evidence>
<sequence length="508" mass="59996">MENNKNDENNEKTEIIESLGHNALVTLLLNNDNYHEEIENVENGENYGNTNKINKCSDIKIKEDCIKSSKKRKNEIDIFESNDGIINEIYFSPNNTNKYNGKKIDKNEVDLLNYNNMHFNSSIKTEVVKNNNYFKNMKKYNILLKKNKYNTNFSIPHNLNIYNKFLESASKSINRFTNKNEQNLFYLPLSKKKQIEIRNREQNELVDSSLLSNHFQIEWEKNGNGNGNGNEKNDDGNENENELYSASETLGHKNKKNDKKSEIVEKNTSNRLEHNTKEVDIFYSNNISNSARIERNKCFSKKNINTYKGCNKNNDENKLNKKRKIEKNVNSADNVVVINDKNNYEKKKLKKKVKKKVKKKNKKNEYQKKDETREEIIKIKNNDQEKNEKSFEHFVILDFNPKDEDYKAIKKKLETHGLIFDLPFDTKTNDIKKENINTKKENINTKVEIINMKKNYIKKEKNNNTINLEQIVQVEHNSSKYKLLKEKKNTGKIKIVDYDFEKNICYFQ</sequence>
<dbReference type="VEuPathDB" id="PlasmoDB:Py17XNL_000900084"/>
<dbReference type="EMBL" id="LK934637">
    <property type="protein sequence ID" value="CDU17831.1"/>
    <property type="molecule type" value="Genomic_DNA"/>
</dbReference>
<reference evidence="4" key="4">
    <citation type="submission" date="2019-05" db="EMBL/GenBank/DDBJ databases">
        <authorList>
            <consortium name="Pathogen Informatics"/>
        </authorList>
    </citation>
    <scope>NUCLEOTIDE SEQUENCE</scope>
    <source>
        <strain evidence="4">17X</strain>
    </source>
</reference>
<evidence type="ECO:0000256" key="2">
    <source>
        <dbReference type="SAM" id="MobiDB-lite"/>
    </source>
</evidence>
<evidence type="ECO:0000313" key="6">
    <source>
        <dbReference type="Proteomes" id="UP000072904"/>
    </source>
</evidence>